<dbReference type="SUPFAM" id="SSF110455">
    <property type="entry name" value="Toprim domain"/>
    <property type="match status" value="1"/>
</dbReference>
<dbReference type="NCBIfam" id="TIGR00334">
    <property type="entry name" value="5S_RNA_mat_M5"/>
    <property type="match status" value="1"/>
</dbReference>
<keyword evidence="3 11" id="KW-0698">rRNA processing</keyword>
<feature type="domain" description="Toprim" evidence="13">
    <location>
        <begin position="1"/>
        <end position="83"/>
    </location>
</feature>
<evidence type="ECO:0000256" key="12">
    <source>
        <dbReference type="NCBIfam" id="TIGR00334"/>
    </source>
</evidence>
<keyword evidence="5" id="KW-0479">Metal-binding</keyword>
<organism evidence="14 15">
    <name type="scientific">Halanaerobacter jeridensis</name>
    <dbReference type="NCBI Taxonomy" id="706427"/>
    <lineage>
        <taxon>Bacteria</taxon>
        <taxon>Bacillati</taxon>
        <taxon>Bacillota</taxon>
        <taxon>Clostridia</taxon>
        <taxon>Halanaerobiales</taxon>
        <taxon>Halobacteroidaceae</taxon>
        <taxon>Halanaerobacter</taxon>
    </lineage>
</organism>
<proteinExistence type="inferred from homology"/>
<dbReference type="GO" id="GO:0019843">
    <property type="term" value="F:rRNA binding"/>
    <property type="evidence" value="ECO:0007669"/>
    <property type="project" value="UniProtKB-KW"/>
</dbReference>
<keyword evidence="10 11" id="KW-0694">RNA-binding</keyword>
<accession>A0A938XUQ0</accession>
<dbReference type="HAMAP" id="MF_01469">
    <property type="entry name" value="RNase_M5"/>
    <property type="match status" value="1"/>
</dbReference>
<evidence type="ECO:0000313" key="15">
    <source>
        <dbReference type="Proteomes" id="UP000774000"/>
    </source>
</evidence>
<dbReference type="GO" id="GO:0043822">
    <property type="term" value="F:ribonuclease M5 activity"/>
    <property type="evidence" value="ECO:0007669"/>
    <property type="project" value="UniProtKB-UniRule"/>
</dbReference>
<evidence type="ECO:0000256" key="9">
    <source>
        <dbReference type="ARBA" id="ARBA00022842"/>
    </source>
</evidence>
<evidence type="ECO:0000313" key="14">
    <source>
        <dbReference type="EMBL" id="MBM7557224.1"/>
    </source>
</evidence>
<comment type="subcellular location">
    <subcellularLocation>
        <location evidence="11">Cytoplasm</location>
    </subcellularLocation>
</comment>
<keyword evidence="9" id="KW-0460">Magnesium</keyword>
<dbReference type="Pfam" id="PF13331">
    <property type="entry name" value="DUF4093"/>
    <property type="match status" value="1"/>
</dbReference>
<evidence type="ECO:0000256" key="8">
    <source>
        <dbReference type="ARBA" id="ARBA00022801"/>
    </source>
</evidence>
<dbReference type="InterPro" id="IPR034141">
    <property type="entry name" value="TOPRIM_RNase_M5-like"/>
</dbReference>
<dbReference type="PANTHER" id="PTHR39156:SF1">
    <property type="entry name" value="RIBONUCLEASE M5"/>
    <property type="match status" value="1"/>
</dbReference>
<evidence type="ECO:0000256" key="1">
    <source>
        <dbReference type="ARBA" id="ARBA00022490"/>
    </source>
</evidence>
<evidence type="ECO:0000256" key="4">
    <source>
        <dbReference type="ARBA" id="ARBA00022722"/>
    </source>
</evidence>
<dbReference type="CDD" id="cd01027">
    <property type="entry name" value="TOPRIM_RNase_M5_like"/>
    <property type="match status" value="1"/>
</dbReference>
<dbReference type="Pfam" id="PF01751">
    <property type="entry name" value="Toprim"/>
    <property type="match status" value="1"/>
</dbReference>
<keyword evidence="4 11" id="KW-0540">Nuclease</keyword>
<dbReference type="InterPro" id="IPR004466">
    <property type="entry name" value="RNase_M5"/>
</dbReference>
<evidence type="ECO:0000256" key="11">
    <source>
        <dbReference type="HAMAP-Rule" id="MF_01469"/>
    </source>
</evidence>
<dbReference type="SMART" id="SM00493">
    <property type="entry name" value="TOPRIM"/>
    <property type="match status" value="1"/>
</dbReference>
<dbReference type="PANTHER" id="PTHR39156">
    <property type="entry name" value="RIBONUCLEASE M5"/>
    <property type="match status" value="1"/>
</dbReference>
<keyword evidence="8 11" id="KW-0378">Hydrolase</keyword>
<sequence>MIVVEGRDDLEAVKRAVDAELIVTQGFSLSDEVLEQIKLAQQNKGVIIFTDPDHAGNLIRKQIKKNISGCKDAYLSQAQAIENDDIGIENAKPESIREALSKAKVSYQKQRKEFKKQNLIELGLLGAPGSKKLRKKLGQELGIGYANAKQFLNRLNNYGITRQELITALEKVTRGES</sequence>
<evidence type="ECO:0000256" key="2">
    <source>
        <dbReference type="ARBA" id="ARBA00022517"/>
    </source>
</evidence>
<gene>
    <name evidence="11" type="primary">rnmV</name>
    <name evidence="14" type="ORF">JOC47_002079</name>
</gene>
<comment type="caution">
    <text evidence="14">The sequence shown here is derived from an EMBL/GenBank/DDBJ whole genome shotgun (WGS) entry which is preliminary data.</text>
</comment>
<dbReference type="GO" id="GO:0006364">
    <property type="term" value="P:rRNA processing"/>
    <property type="evidence" value="ECO:0007669"/>
    <property type="project" value="UniProtKB-UniRule"/>
</dbReference>
<dbReference type="GO" id="GO:0005737">
    <property type="term" value="C:cytoplasm"/>
    <property type="evidence" value="ECO:0007669"/>
    <property type="project" value="UniProtKB-SubCell"/>
</dbReference>
<dbReference type="PROSITE" id="PS50880">
    <property type="entry name" value="TOPRIM"/>
    <property type="match status" value="1"/>
</dbReference>
<dbReference type="FunFam" id="3.40.1360.10:FF:000006">
    <property type="entry name" value="Ribonuclease M5"/>
    <property type="match status" value="1"/>
</dbReference>
<evidence type="ECO:0000256" key="3">
    <source>
        <dbReference type="ARBA" id="ARBA00022552"/>
    </source>
</evidence>
<comment type="similarity">
    <text evidence="11">Belongs to the ribonuclease M5 family.</text>
</comment>
<keyword evidence="2 11" id="KW-0690">Ribosome biogenesis</keyword>
<dbReference type="EMBL" id="JAFBDQ010000010">
    <property type="protein sequence ID" value="MBM7557224.1"/>
    <property type="molecule type" value="Genomic_DNA"/>
</dbReference>
<dbReference type="Gene3D" id="3.40.1360.10">
    <property type="match status" value="1"/>
</dbReference>
<evidence type="ECO:0000256" key="10">
    <source>
        <dbReference type="ARBA" id="ARBA00022884"/>
    </source>
</evidence>
<reference evidence="14" key="1">
    <citation type="submission" date="2021-01" db="EMBL/GenBank/DDBJ databases">
        <title>Genomic Encyclopedia of Type Strains, Phase IV (KMG-IV): sequencing the most valuable type-strain genomes for metagenomic binning, comparative biology and taxonomic classification.</title>
        <authorList>
            <person name="Goeker M."/>
        </authorList>
    </citation>
    <scope>NUCLEOTIDE SEQUENCE</scope>
    <source>
        <strain evidence="14">DSM 23230</strain>
    </source>
</reference>
<comment type="catalytic activity">
    <reaction evidence="11">
        <text>Endonucleolytic cleavage of RNA, removing 21 and 42 nucleotides, respectively, from the 5'- and 3'-termini of a 5S-rRNA precursor.</text>
        <dbReference type="EC" id="3.1.26.8"/>
    </reaction>
</comment>
<comment type="function">
    <text evidence="11">Required for correct processing of both the 5' and 3' ends of 5S rRNA precursor. Cleaves both sides of a double-stranded region yielding mature 5S rRNA in one step.</text>
</comment>
<dbReference type="EC" id="3.1.26.8" evidence="11 12"/>
<dbReference type="InterPro" id="IPR006171">
    <property type="entry name" value="TOPRIM_dom"/>
</dbReference>
<dbReference type="InterPro" id="IPR025156">
    <property type="entry name" value="RNase_M5_C"/>
</dbReference>
<dbReference type="AlphaFoldDB" id="A0A938XUQ0"/>
<keyword evidence="1 11" id="KW-0963">Cytoplasm</keyword>
<evidence type="ECO:0000256" key="6">
    <source>
        <dbReference type="ARBA" id="ARBA00022730"/>
    </source>
</evidence>
<dbReference type="GO" id="GO:0046872">
    <property type="term" value="F:metal ion binding"/>
    <property type="evidence" value="ECO:0007669"/>
    <property type="project" value="UniProtKB-KW"/>
</dbReference>
<evidence type="ECO:0000256" key="7">
    <source>
        <dbReference type="ARBA" id="ARBA00022759"/>
    </source>
</evidence>
<evidence type="ECO:0000259" key="13">
    <source>
        <dbReference type="PROSITE" id="PS50880"/>
    </source>
</evidence>
<dbReference type="Proteomes" id="UP000774000">
    <property type="component" value="Unassembled WGS sequence"/>
</dbReference>
<name>A0A938XUQ0_9FIRM</name>
<keyword evidence="15" id="KW-1185">Reference proteome</keyword>
<evidence type="ECO:0000256" key="5">
    <source>
        <dbReference type="ARBA" id="ARBA00022723"/>
    </source>
</evidence>
<protein>
    <recommendedName>
        <fullName evidence="11 12">Ribonuclease M5</fullName>
        <ecNumber evidence="11 12">3.1.26.8</ecNumber>
    </recommendedName>
    <alternativeName>
        <fullName evidence="11">RNase M5</fullName>
    </alternativeName>
    <alternativeName>
        <fullName evidence="11">Ribosomal RNA terminal maturase M5</fullName>
    </alternativeName>
</protein>
<keyword evidence="7 11" id="KW-0255">Endonuclease</keyword>
<keyword evidence="6 11" id="KW-0699">rRNA-binding</keyword>